<evidence type="ECO:0000256" key="4">
    <source>
        <dbReference type="ARBA" id="ARBA00023136"/>
    </source>
</evidence>
<evidence type="ECO:0000313" key="7">
    <source>
        <dbReference type="EMBL" id="OAF61291.1"/>
    </source>
</evidence>
<dbReference type="GO" id="GO:0015095">
    <property type="term" value="F:magnesium ion transmembrane transporter activity"/>
    <property type="evidence" value="ECO:0007669"/>
    <property type="project" value="InterPro"/>
</dbReference>
<protein>
    <recommendedName>
        <fullName evidence="8">DUF803 domain membrane protein</fullName>
    </recommendedName>
</protein>
<dbReference type="GeneID" id="36285166"/>
<evidence type="ECO:0000256" key="5">
    <source>
        <dbReference type="SAM" id="MobiDB-lite"/>
    </source>
</evidence>
<feature type="compositionally biased region" description="Basic and acidic residues" evidence="5">
    <location>
        <begin position="567"/>
        <end position="585"/>
    </location>
</feature>
<dbReference type="SUPFAM" id="SSF103481">
    <property type="entry name" value="Multidrug resistance efflux transporter EmrE"/>
    <property type="match status" value="1"/>
</dbReference>
<organism evidence="7">
    <name type="scientific">Pseudogymnoascus destructans</name>
    <dbReference type="NCBI Taxonomy" id="655981"/>
    <lineage>
        <taxon>Eukaryota</taxon>
        <taxon>Fungi</taxon>
        <taxon>Dikarya</taxon>
        <taxon>Ascomycota</taxon>
        <taxon>Pezizomycotina</taxon>
        <taxon>Leotiomycetes</taxon>
        <taxon>Thelebolales</taxon>
        <taxon>Thelebolaceae</taxon>
        <taxon>Pseudogymnoascus</taxon>
    </lineage>
</organism>
<dbReference type="Pfam" id="PF05653">
    <property type="entry name" value="Mg_trans_NIPA"/>
    <property type="match status" value="1"/>
</dbReference>
<feature type="transmembrane region" description="Helical" evidence="6">
    <location>
        <begin position="237"/>
        <end position="257"/>
    </location>
</feature>
<evidence type="ECO:0000256" key="2">
    <source>
        <dbReference type="ARBA" id="ARBA00022692"/>
    </source>
</evidence>
<feature type="transmembrane region" description="Helical" evidence="6">
    <location>
        <begin position="273"/>
        <end position="292"/>
    </location>
</feature>
<reference evidence="7" key="1">
    <citation type="submission" date="2016-03" db="EMBL/GenBank/DDBJ databases">
        <title>Updated assembly of Pseudogymnoascus destructans, the fungus causing white-nose syndrome of bats.</title>
        <authorList>
            <person name="Palmer J.M."/>
            <person name="Drees K.P."/>
            <person name="Foster J.T."/>
            <person name="Lindner D.L."/>
        </authorList>
    </citation>
    <scope>NUCLEOTIDE SEQUENCE [LARGE SCALE GENOMIC DNA]</scope>
    <source>
        <strain evidence="7">20631-21</strain>
    </source>
</reference>
<dbReference type="InterPro" id="IPR008521">
    <property type="entry name" value="Mg_trans_NIPA"/>
</dbReference>
<accession>A0A177AJ17</accession>
<feature type="transmembrane region" description="Helical" evidence="6">
    <location>
        <begin position="172"/>
        <end position="190"/>
    </location>
</feature>
<comment type="subcellular location">
    <subcellularLocation>
        <location evidence="1">Membrane</location>
        <topology evidence="1">Multi-pass membrane protein</topology>
    </subcellularLocation>
</comment>
<evidence type="ECO:0008006" key="8">
    <source>
        <dbReference type="Google" id="ProtNLM"/>
    </source>
</evidence>
<dbReference type="RefSeq" id="XP_024326567.1">
    <property type="nucleotide sequence ID" value="XM_024465750.1"/>
</dbReference>
<dbReference type="EMBL" id="KV441389">
    <property type="protein sequence ID" value="OAF61291.1"/>
    <property type="molecule type" value="Genomic_DNA"/>
</dbReference>
<feature type="transmembrane region" description="Helical" evidence="6">
    <location>
        <begin position="104"/>
        <end position="125"/>
    </location>
</feature>
<keyword evidence="4 6" id="KW-0472">Membrane</keyword>
<evidence type="ECO:0000256" key="6">
    <source>
        <dbReference type="SAM" id="Phobius"/>
    </source>
</evidence>
<gene>
    <name evidence="7" type="ORF">VC83_02080</name>
</gene>
<dbReference type="OrthoDB" id="6428174at2759"/>
<feature type="region of interest" description="Disordered" evidence="5">
    <location>
        <begin position="505"/>
        <end position="708"/>
    </location>
</feature>
<keyword evidence="2 6" id="KW-0812">Transmembrane</keyword>
<feature type="transmembrane region" description="Helical" evidence="6">
    <location>
        <begin position="131"/>
        <end position="151"/>
    </location>
</feature>
<dbReference type="PANTHER" id="PTHR12570:SF92">
    <property type="entry name" value="SPICHTHYIN, ISOFORM B"/>
    <property type="match status" value="1"/>
</dbReference>
<feature type="compositionally biased region" description="Basic and acidic residues" evidence="5">
    <location>
        <begin position="610"/>
        <end position="623"/>
    </location>
</feature>
<dbReference type="VEuPathDB" id="FungiDB:GMDG_01460"/>
<dbReference type="InterPro" id="IPR037185">
    <property type="entry name" value="EmrE-like"/>
</dbReference>
<feature type="transmembrane region" description="Helical" evidence="6">
    <location>
        <begin position="36"/>
        <end position="58"/>
    </location>
</feature>
<keyword evidence="3 6" id="KW-1133">Transmembrane helix</keyword>
<dbReference type="eggNOG" id="KOG2922">
    <property type="taxonomic scope" value="Eukaryota"/>
</dbReference>
<name>A0A177AJ17_9PEZI</name>
<evidence type="ECO:0000256" key="3">
    <source>
        <dbReference type="ARBA" id="ARBA00022989"/>
    </source>
</evidence>
<feature type="transmembrane region" description="Helical" evidence="6">
    <location>
        <begin position="299"/>
        <end position="318"/>
    </location>
</feature>
<dbReference type="PANTHER" id="PTHR12570">
    <property type="match status" value="1"/>
</dbReference>
<feature type="compositionally biased region" description="Gly residues" evidence="5">
    <location>
        <begin position="656"/>
        <end position="676"/>
    </location>
</feature>
<dbReference type="Proteomes" id="UP000077154">
    <property type="component" value="Unassembled WGS sequence"/>
</dbReference>
<proteinExistence type="predicted"/>
<dbReference type="GO" id="GO:0016020">
    <property type="term" value="C:membrane"/>
    <property type="evidence" value="ECO:0007669"/>
    <property type="project" value="UniProtKB-SubCell"/>
</dbReference>
<sequence length="708" mass="75692">MSSVHILYDAANTLSTRAELGGPAESRPPIYKTIGIVLAIASGCFIGVSFIFSKMGLLKANKKYDEIPGEGYGYLKNAWWWGGMSLMIVGEICNFVAYAFTDAILVASMGALSVVISTVLSAIFLKERLSAVGMVGCLLCILGSVVIALNIPASSSVTNIQEMQHFVIQPGILAYGGVVIVGCVFIGVWVAPRYGNKTVLVYLSICSLIGGLSVVATQGLGSAILAQIGGQKQFNQWFLYVLFAFVVVTLVTEIIYLNKALNIFNAALVTPTYYVYFTSATIVTSAILFKGFGGTPSQIITVIMGFLTICSGVALLQLSKSAKDVPDAAVFSGNLDQIRTIAEQEQPESEPKADAIRGTAAIIRRLSTARQNMELAEARRLHDDMQSDLQPVSENEQIEWDGLRRRRTTYGSAHRPFTPAYTASPHPPLGMSRFPTDEELAAEERPTTGSLTPSFLGTIRTRARSMVPGSIRHVDDAGAQSPMHPVALTSIAVPGYYDTTGLDEQKTAYDGHGGISGEPHIQFAEDPRGGSGSGHLAAERPPQSARRQFSFQNVFRKGNATPTIEDMSDREIRAREREKERELAGHKNRPGLGSRGTSHSVKKSAGGASEEERAGLVRPRVDSGSDVTRSFPEYEEEEGWEAGREKPPPVPKHGAGEGGYEAIRGGGRGGGGGGGGRGRRGTDGSESPPLPPFEKGGGKGVYLRGLDG</sequence>
<feature type="transmembrane region" description="Helical" evidence="6">
    <location>
        <begin position="202"/>
        <end position="225"/>
    </location>
</feature>
<feature type="transmembrane region" description="Helical" evidence="6">
    <location>
        <begin position="78"/>
        <end position="97"/>
    </location>
</feature>
<evidence type="ECO:0000256" key="1">
    <source>
        <dbReference type="ARBA" id="ARBA00004141"/>
    </source>
</evidence>
<dbReference type="AlphaFoldDB" id="A0A177AJ17"/>